<dbReference type="PANTHER" id="PTHR22916:SF3">
    <property type="entry name" value="UDP-GLCNAC:BETAGAL BETA-1,3-N-ACETYLGLUCOSAMINYLTRANSFERASE-LIKE PROTEIN 1"/>
    <property type="match status" value="1"/>
</dbReference>
<evidence type="ECO:0000259" key="1">
    <source>
        <dbReference type="Pfam" id="PF00535"/>
    </source>
</evidence>
<dbReference type="AlphaFoldDB" id="A0A840EY32"/>
<keyword evidence="2" id="KW-0808">Transferase</keyword>
<reference evidence="2 3" key="1">
    <citation type="submission" date="2020-08" db="EMBL/GenBank/DDBJ databases">
        <title>Genomic Encyclopedia of Type Strains, Phase IV (KMG-IV): sequencing the most valuable type-strain genomes for metagenomic binning, comparative biology and taxonomic classification.</title>
        <authorList>
            <person name="Goeker M."/>
        </authorList>
    </citation>
    <scope>NUCLEOTIDE SEQUENCE [LARGE SCALE GENOMIC DNA]</scope>
    <source>
        <strain evidence="2 3">DSM 29568</strain>
    </source>
</reference>
<dbReference type="EMBL" id="JACIFO010000004">
    <property type="protein sequence ID" value="MBB4118964.1"/>
    <property type="molecule type" value="Genomic_DNA"/>
</dbReference>
<dbReference type="Proteomes" id="UP000553034">
    <property type="component" value="Unassembled WGS sequence"/>
</dbReference>
<dbReference type="Gene3D" id="3.90.550.10">
    <property type="entry name" value="Spore Coat Polysaccharide Biosynthesis Protein SpsA, Chain A"/>
    <property type="match status" value="1"/>
</dbReference>
<dbReference type="SUPFAM" id="SSF53448">
    <property type="entry name" value="Nucleotide-diphospho-sugar transferases"/>
    <property type="match status" value="1"/>
</dbReference>
<keyword evidence="3" id="KW-1185">Reference proteome</keyword>
<dbReference type="InterPro" id="IPR001173">
    <property type="entry name" value="Glyco_trans_2-like"/>
</dbReference>
<dbReference type="InterPro" id="IPR029044">
    <property type="entry name" value="Nucleotide-diphossugar_trans"/>
</dbReference>
<feature type="domain" description="Glycosyltransferase 2-like" evidence="1">
    <location>
        <begin position="7"/>
        <end position="179"/>
    </location>
</feature>
<dbReference type="GO" id="GO:0016758">
    <property type="term" value="F:hexosyltransferase activity"/>
    <property type="evidence" value="ECO:0007669"/>
    <property type="project" value="UniProtKB-ARBA"/>
</dbReference>
<evidence type="ECO:0000313" key="3">
    <source>
        <dbReference type="Proteomes" id="UP000553034"/>
    </source>
</evidence>
<evidence type="ECO:0000313" key="2">
    <source>
        <dbReference type="EMBL" id="MBB4118964.1"/>
    </source>
</evidence>
<dbReference type="PANTHER" id="PTHR22916">
    <property type="entry name" value="GLYCOSYLTRANSFERASE"/>
    <property type="match status" value="1"/>
</dbReference>
<dbReference type="Pfam" id="PF00535">
    <property type="entry name" value="Glycos_transf_2"/>
    <property type="match status" value="1"/>
</dbReference>
<proteinExistence type="predicted"/>
<gene>
    <name evidence="2" type="ORF">GGR32_001255</name>
</gene>
<comment type="caution">
    <text evidence="2">The sequence shown here is derived from an EMBL/GenBank/DDBJ whole genome shotgun (WGS) entry which is preliminary data.</text>
</comment>
<organism evidence="2 3">
    <name type="scientific">Mesonia hippocampi</name>
    <dbReference type="NCBI Taxonomy" id="1628250"/>
    <lineage>
        <taxon>Bacteria</taxon>
        <taxon>Pseudomonadati</taxon>
        <taxon>Bacteroidota</taxon>
        <taxon>Flavobacteriia</taxon>
        <taxon>Flavobacteriales</taxon>
        <taxon>Flavobacteriaceae</taxon>
        <taxon>Mesonia</taxon>
    </lineage>
</organism>
<accession>A0A840EY32</accession>
<name>A0A840EY32_9FLAO</name>
<dbReference type="RefSeq" id="WP_183477320.1">
    <property type="nucleotide sequence ID" value="NZ_JACIFO010000004.1"/>
</dbReference>
<sequence length="297" mass="34003">MALPLVSVICLCYNHEQFVVASLESVINQSYKNIELIIVDDKSSDNSAAIIKQWQQTHPDVKVLINPTNLGNTKAFNLAVKKARGSYLIDLAADDILLPNCITQQIACFNNSPENTAIVFGNAYLINPEGKRLSPYFKVDNQQKVIDKKLHQTNYLRLIGSGLVMCSVASMVKRSIFDKLNGYNEKLSFEDLDYWFRASRLYNIAFIDDFLVEKRVLTNSLGSQFHSSSKYNKALNVSLEIIFKESLKRNQSKAEHQALLKRIHERLKEALKHKNIKNIWRYTKLKSLAHFYILTSK</sequence>
<protein>
    <submittedName>
        <fullName evidence="2">Glycosyltransferase involved in cell wall biosynthesis</fullName>
    </submittedName>
</protein>